<gene>
    <name evidence="3" type="ORF">RFV38_11170</name>
</gene>
<evidence type="ECO:0000259" key="2">
    <source>
        <dbReference type="Pfam" id="PF17425"/>
    </source>
</evidence>
<sequence>MLKKERFIVLFVSIIIIIVSIALLLNKKNIENILKSNQSLSKIYENNEKRKNEKIFDIKLKNNKLKKLLESLSFDKMDIAVSILQDGKLVDFLNNPDINSYIENIDYNRALENAKVIRELKELSLLSPDLSKYFRDELIKNNFENSIKTIENRPEVLKIKDRIIKLLPIKDSKKTFDQLSGDNLIEISEILSKSPITVEFVEKKDMKKYDLEQTVEISKTLYKIGNINPNLAIGINEMLSGFDIRKAALYGDLYVQDEKYEKEIKKEFEANKYTFNEPFLRYNPYGRTPLAYGLKYEVEKPELLKVTVLGMGGMPNFSYEKKYTPGELFPIVGLYPKAENTVVIENINPADKKVLKTKKLKLKTYPVDDRLPSIYVEKRIPGSIQPGFNLASYNLKDEGLPFAFDSMGNIRYILKTGKDMRKVKIEKEDSGVWEVKNDEDKFQLNILGKILGRIGRDDEDEAMKNKKTKYLVRNNNVLTVVSYKDETYPSALFSEYGLDSKDEIFKAIIFYDKDGTDENIIEDGERVILYEGDSEN</sequence>
<dbReference type="Pfam" id="PF17425">
    <property type="entry name" value="Arylsulfotran_N"/>
    <property type="match status" value="1"/>
</dbReference>
<keyword evidence="1" id="KW-1133">Transmembrane helix</keyword>
<proteinExistence type="predicted"/>
<accession>A0ABU4WC07</accession>
<dbReference type="RefSeq" id="WP_320314405.1">
    <property type="nucleotide sequence ID" value="NZ_JAVIKH010000019.1"/>
</dbReference>
<evidence type="ECO:0000313" key="3">
    <source>
        <dbReference type="EMBL" id="MDX8337051.1"/>
    </source>
</evidence>
<feature type="transmembrane region" description="Helical" evidence="1">
    <location>
        <begin position="7"/>
        <end position="25"/>
    </location>
</feature>
<protein>
    <submittedName>
        <fullName evidence="3">Aryl-sulfate sulfotransferase N-terminal domain-containing protein</fullName>
    </submittedName>
</protein>
<keyword evidence="1" id="KW-0472">Membrane</keyword>
<feature type="domain" description="Arylsulfotransferase N-terminal" evidence="2">
    <location>
        <begin position="282"/>
        <end position="364"/>
    </location>
</feature>
<evidence type="ECO:0000256" key="1">
    <source>
        <dbReference type="SAM" id="Phobius"/>
    </source>
</evidence>
<dbReference type="Gene3D" id="2.60.40.3100">
    <property type="entry name" value="Arylsulphate sulphotransferase monomer, N-terminal domain"/>
    <property type="match status" value="1"/>
</dbReference>
<name>A0ABU4WC07_9FUSO</name>
<evidence type="ECO:0000313" key="4">
    <source>
        <dbReference type="Proteomes" id="UP001279681"/>
    </source>
</evidence>
<keyword evidence="4" id="KW-1185">Reference proteome</keyword>
<dbReference type="InterPro" id="IPR035391">
    <property type="entry name" value="Arylsulfotran_N"/>
</dbReference>
<dbReference type="InterPro" id="IPR038477">
    <property type="entry name" value="ASST_N_sf"/>
</dbReference>
<dbReference type="EMBL" id="JAVIKH010000019">
    <property type="protein sequence ID" value="MDX8337051.1"/>
    <property type="molecule type" value="Genomic_DNA"/>
</dbReference>
<dbReference type="Proteomes" id="UP001279681">
    <property type="component" value="Unassembled WGS sequence"/>
</dbReference>
<comment type="caution">
    <text evidence="3">The sequence shown here is derived from an EMBL/GenBank/DDBJ whole genome shotgun (WGS) entry which is preliminary data.</text>
</comment>
<reference evidence="4" key="1">
    <citation type="submission" date="2023-07" db="EMBL/GenBank/DDBJ databases">
        <authorList>
            <person name="Colorado M.A."/>
            <person name="Villamil L.M."/>
            <person name="Melo J.F."/>
            <person name="Rodriguez J.A."/>
            <person name="Ruiz R.Y."/>
        </authorList>
    </citation>
    <scope>NUCLEOTIDE SEQUENCE [LARGE SCALE GENOMIC DNA]</scope>
    <source>
        <strain evidence="4">C33</strain>
    </source>
</reference>
<organism evidence="3 4">
    <name type="scientific">Candidatus Cetobacterium colombiensis</name>
    <dbReference type="NCBI Taxonomy" id="3073100"/>
    <lineage>
        <taxon>Bacteria</taxon>
        <taxon>Fusobacteriati</taxon>
        <taxon>Fusobacteriota</taxon>
        <taxon>Fusobacteriia</taxon>
        <taxon>Fusobacteriales</taxon>
        <taxon>Fusobacteriaceae</taxon>
        <taxon>Cetobacterium</taxon>
    </lineage>
</organism>
<keyword evidence="1" id="KW-0812">Transmembrane</keyword>